<dbReference type="InterPro" id="IPR013320">
    <property type="entry name" value="ConA-like_dom_sf"/>
</dbReference>
<name>A0A328TXX3_9BACL</name>
<comment type="caution">
    <text evidence="2">The sequence shown here is derived from an EMBL/GenBank/DDBJ whole genome shotgun (WGS) entry which is preliminary data.</text>
</comment>
<dbReference type="Gene3D" id="2.60.120.200">
    <property type="match status" value="1"/>
</dbReference>
<evidence type="ECO:0000313" key="2">
    <source>
        <dbReference type="EMBL" id="RAP74562.1"/>
    </source>
</evidence>
<gene>
    <name evidence="2" type="ORF">DL346_21095</name>
</gene>
<dbReference type="Pfam" id="PF13385">
    <property type="entry name" value="Laminin_G_3"/>
    <property type="match status" value="1"/>
</dbReference>
<dbReference type="OrthoDB" id="9816424at2"/>
<organism evidence="2 3">
    <name type="scientific">Paenibacillus montanisoli</name>
    <dbReference type="NCBI Taxonomy" id="2081970"/>
    <lineage>
        <taxon>Bacteria</taxon>
        <taxon>Bacillati</taxon>
        <taxon>Bacillota</taxon>
        <taxon>Bacilli</taxon>
        <taxon>Bacillales</taxon>
        <taxon>Paenibacillaceae</taxon>
        <taxon>Paenibacillus</taxon>
    </lineage>
</organism>
<dbReference type="Gene3D" id="3.40.50.2000">
    <property type="entry name" value="Glycogen Phosphorylase B"/>
    <property type="match status" value="1"/>
</dbReference>
<dbReference type="SUPFAM" id="SSF53756">
    <property type="entry name" value="UDP-Glycosyltransferase/glycogen phosphorylase"/>
    <property type="match status" value="1"/>
</dbReference>
<dbReference type="RefSeq" id="WP_112884351.1">
    <property type="nucleotide sequence ID" value="NZ_QLUW01000004.1"/>
</dbReference>
<dbReference type="Proteomes" id="UP000249260">
    <property type="component" value="Unassembled WGS sequence"/>
</dbReference>
<dbReference type="Pfam" id="PF13439">
    <property type="entry name" value="Glyco_transf_4"/>
    <property type="match status" value="1"/>
</dbReference>
<evidence type="ECO:0000259" key="1">
    <source>
        <dbReference type="Pfam" id="PF13439"/>
    </source>
</evidence>
<dbReference type="SUPFAM" id="SSF49899">
    <property type="entry name" value="Concanavalin A-like lectins/glucanases"/>
    <property type="match status" value="1"/>
</dbReference>
<proteinExistence type="predicted"/>
<sequence length="571" mass="65383">MKPKDVYLQFFGGNGEIVAQSLFDSIRDSFTYEFWVKPEAEHEIDLESADGVAGVSGQRYVIAAQHGQQPNKAGAGVSIGINGISVYEHTTDYMPAVLVYQGSITDWTHIAVVYNNKTPSLYMNGKFIKTGVTSRKTFVHPSSIFASLQGYGSFIGQLKDIRIWNYARSQKQIMNDMYKKLAGNEPGLWGYWRVDEGLGSILYDSSPHMNHARINGTCNWGIAKKKHIREVVLFSHTNYLISIGGTEKCIHEQVQYFHKEGISVIQIFPGAYYPFLEQGESIYGVNIDFSFLGYFRIDELSDMLRKRNLERAFIHHLLHWRYFDFDRLATVLSKNKVKTTFCMHDLYPIMKNWREKYGHILSRVDHIIVPSEFIASKLTGVYSHLGNKISIQPYVNLTNKLEKTHDPSVSARKIRLAFLGYKAETKGWSTWEKIYRSPVLNDAYDLYHIGSFEQHAPNVKTYGYSFIRDGVMKATELLTENGIDLVLLWSLVPESFSYTLYESIAAGVPVLTYANSGNIAETVRNHKRQPIGRVFDGEHDLFQFLLDINAVREFIKLPRSRYTLEVNPYQK</sequence>
<accession>A0A328TXX3</accession>
<dbReference type="EMBL" id="QLUW01000004">
    <property type="protein sequence ID" value="RAP74562.1"/>
    <property type="molecule type" value="Genomic_DNA"/>
</dbReference>
<dbReference type="AlphaFoldDB" id="A0A328TXX3"/>
<protein>
    <recommendedName>
        <fullName evidence="1">Glycosyltransferase subfamily 4-like N-terminal domain-containing protein</fullName>
    </recommendedName>
</protein>
<feature type="domain" description="Glycosyltransferase subfamily 4-like N-terminal" evidence="1">
    <location>
        <begin position="243"/>
        <end position="383"/>
    </location>
</feature>
<reference evidence="2 3" key="1">
    <citation type="submission" date="2018-06" db="EMBL/GenBank/DDBJ databases">
        <title>Paenibacillus montanisoli sp. nov., isolated from mountain area soil.</title>
        <authorList>
            <person name="Wu M."/>
        </authorList>
    </citation>
    <scope>NUCLEOTIDE SEQUENCE [LARGE SCALE GENOMIC DNA]</scope>
    <source>
        <strain evidence="2 3">RA17</strain>
    </source>
</reference>
<evidence type="ECO:0000313" key="3">
    <source>
        <dbReference type="Proteomes" id="UP000249260"/>
    </source>
</evidence>
<keyword evidence="3" id="KW-1185">Reference proteome</keyword>
<dbReference type="InterPro" id="IPR028098">
    <property type="entry name" value="Glyco_trans_4-like_N"/>
</dbReference>